<comment type="caution">
    <text evidence="1">The sequence shown here is derived from an EMBL/GenBank/DDBJ whole genome shotgun (WGS) entry which is preliminary data.</text>
</comment>
<evidence type="ECO:0000313" key="2">
    <source>
        <dbReference type="Proteomes" id="UP000018837"/>
    </source>
</evidence>
<dbReference type="EMBL" id="AYUF01000495">
    <property type="protein sequence ID" value="ETK00713.1"/>
    <property type="molecule type" value="Genomic_DNA"/>
</dbReference>
<dbReference type="PANTHER" id="PTHR47176">
    <property type="entry name" value="OSJNBA0020J04.13 PROTEIN"/>
    <property type="match status" value="1"/>
</dbReference>
<protein>
    <submittedName>
        <fullName evidence="1">TatD family hydrolase</fullName>
    </submittedName>
</protein>
<gene>
    <name evidence="1" type="ORF">N425_12785</name>
</gene>
<dbReference type="Proteomes" id="UP000018837">
    <property type="component" value="Unassembled WGS sequence"/>
</dbReference>
<evidence type="ECO:0000313" key="1">
    <source>
        <dbReference type="EMBL" id="ETK00713.1"/>
    </source>
</evidence>
<dbReference type="Pfam" id="PF01026">
    <property type="entry name" value="TatD_DNase"/>
    <property type="match status" value="1"/>
</dbReference>
<organism evidence="1 2">
    <name type="scientific">Tannerella sp. oral taxon BU063 isolate Cell 2</name>
    <dbReference type="NCBI Taxonomy" id="1411148"/>
    <lineage>
        <taxon>Bacteria</taxon>
        <taxon>Pseudomonadati</taxon>
        <taxon>Bacteroidota</taxon>
        <taxon>Bacteroidia</taxon>
        <taxon>Bacteroidales</taxon>
        <taxon>Tannerellaceae</taxon>
        <taxon>Tannerella</taxon>
    </lineage>
</organism>
<dbReference type="InterPro" id="IPR032466">
    <property type="entry name" value="Metal_Hydrolase"/>
</dbReference>
<dbReference type="PANTHER" id="PTHR47176:SF1">
    <property type="entry name" value="OS04G0577500 PROTEIN"/>
    <property type="match status" value="1"/>
</dbReference>
<dbReference type="Gene3D" id="3.20.20.140">
    <property type="entry name" value="Metal-dependent hydrolases"/>
    <property type="match status" value="1"/>
</dbReference>
<keyword evidence="1" id="KW-0378">Hydrolase</keyword>
<dbReference type="PATRIC" id="fig|1411148.3.peg.2130"/>
<dbReference type="SUPFAM" id="SSF51556">
    <property type="entry name" value="Metallo-dependent hydrolases"/>
    <property type="match status" value="1"/>
</dbReference>
<sequence length="208" mass="23380">MRLYDVHTHRPPADPTTPAVVSIDASEPFEPRPGGCYAVGIHPWYAAADRLPLLRLRAAHPQVVMIGEAGLDRLAEAPMSLQIELFEAQVRLADELRKPLIIHCVRAWGELLDVRKRLRPDSPWIVHGFRGKSPLATQLLDAGLSLSFGLLHRPDALRTTWDRRRLFVETDDSPTPIVEVYERIAGELHVSVESLAHDVEKRFAALFP</sequence>
<reference evidence="1 2" key="1">
    <citation type="submission" date="2013-11" db="EMBL/GenBank/DDBJ databases">
        <title>Single cell genomics of uncultured Tannerella BU063 (oral taxon 286).</title>
        <authorList>
            <person name="Beall C.J."/>
            <person name="Campbell A.G."/>
            <person name="Griffen A.L."/>
            <person name="Podar M."/>
            <person name="Leys E.J."/>
        </authorList>
    </citation>
    <scope>NUCLEOTIDE SEQUENCE [LARGE SCALE GENOMIC DNA]</scope>
    <source>
        <strain evidence="1">Cell 2</strain>
    </source>
</reference>
<accession>W2C0Z7</accession>
<proteinExistence type="predicted"/>
<dbReference type="InterPro" id="IPR001130">
    <property type="entry name" value="TatD-like"/>
</dbReference>
<dbReference type="GO" id="GO:0016788">
    <property type="term" value="F:hydrolase activity, acting on ester bonds"/>
    <property type="evidence" value="ECO:0007669"/>
    <property type="project" value="InterPro"/>
</dbReference>
<name>W2C0Z7_9BACT</name>
<dbReference type="AlphaFoldDB" id="W2C0Z7"/>